<dbReference type="FunFam" id="3.30.160.60:FF:001437">
    <property type="entry name" value="Zinc finger protein 594"/>
    <property type="match status" value="1"/>
</dbReference>
<dbReference type="FunFam" id="3.30.160.60:FF:002343">
    <property type="entry name" value="Zinc finger protein 33A"/>
    <property type="match status" value="2"/>
</dbReference>
<dbReference type="Gene3D" id="6.10.140.140">
    <property type="match status" value="2"/>
</dbReference>
<dbReference type="PANTHER" id="PTHR14196:SF12">
    <property type="entry name" value="ZINC FINGER PROTEIN 208-LIKE"/>
    <property type="match status" value="1"/>
</dbReference>
<keyword evidence="6" id="KW-0862">Zinc</keyword>
<feature type="region of interest" description="Disordered" evidence="12">
    <location>
        <begin position="821"/>
        <end position="840"/>
    </location>
</feature>
<feature type="domain" description="KRAB" evidence="14">
    <location>
        <begin position="432"/>
        <end position="507"/>
    </location>
</feature>
<dbReference type="InterPro" id="IPR013087">
    <property type="entry name" value="Znf_C2H2_type"/>
</dbReference>
<feature type="compositionally biased region" description="Basic and acidic residues" evidence="12">
    <location>
        <begin position="652"/>
        <end position="666"/>
    </location>
</feature>
<sequence length="1282" mass="145055">MAGSAKYVQRHVERTTRMERKNPEVWCDKQRPESKQEVLELQVSADWSLEMPRRCEKAMTDPIGMDADQSHMTETILDLTLEIVCLLTGEKYGVVKMASIDCLLQGLYPTMSGKLSSSVKEPPPPTLILARYNEKKILEVTQKIIGLLTGEVPIRCQEATMEECVEGHKDLYKDTMMVKRPLLTSPDLSESAQMLETYGAIKEELDCSEEERLLKEDVDYMKVRIQEEGPLRRDCGMPSSPYLDVCEVRRRTSCTQYNNEDSDQATLETSHLSFRIKENLFSDDEEHLEEKPPTEEEGTGNGTENRDDAERIIETVLHVKGHPQPKEDGKASQRQTTGLCCVTELCKSQDWMDKNTHPLAELMADVNEGKKILDLPPLVAAHVYVPETNTGDPGRMRNVQNLITEKTVKNTSVKILEVIQKMIDLLTGEVPIRCQDVTVYFSMEEWEYIEGHKDLYKDVMMENQPPLTSTDLSEGVEKLKSHRAIYEELDSLEDWSVNTKEEGDLPGGHCRYLPLSQDENGPRAEIHTLSTPVKEESAKDELEKEKLSFHSKGGLFLEDDNPPKQKITVDSQAMDGGVQDGNGDSYKMCRNGTKGIYQAACLLSQNRNISETERLAPFTPIKEELDLAAVEIDYLSFPIEEFFFSKVGLPGEHKTQTDSQAEDRSVQKGTGSSYIMYGNGTKRIIQAACPSSQNRNVPVTERLAPFTHFKEESVEIDHFSFPIKKKLFSEVGLLREHKPQIDSQAEDRSVQKGTGSSYKVCRKGIERMNQVACPSSQNRNVPGTERLAQFTHAKEESVGFDQFSLPIKNKLFLEVGLPGEHKPQIDSQAEDGSVQKGTGSSSKILSSLEVPIRCQDVTVYFSMEEWEYIEGHKDLYKDIIVEDLPPLTSPDISGGAETLQTHGAVKEERDSLEDRGVNTEVCCMKDNIKVEELHGGDFQNDAFRLSPHNGMERFASLTHVKEELGDATLEIDHLSFNMKEEPSSEDKDPLELTWTNSQAQHRRIQEGTQNCIIMFRDGNQKSTQTSCPSWPPTQGLETKTYNCDQCRSVFTSSSEFLRHQLMYKGPHSLPCLQCGKFFGREEQLVKHQLIHTSPKLYTCPECDKSFRLKSLLIEHLRTHTGEKPFACKDCGKCFAQRSTLMKHLRAHSGEKPYSCAECGKSFNQKSMLVNHQRTHTGERPYSCSECGRRFSHSTNLVTHQRIHSGEKPYSCIECGKCFTKKSALTSHQRTHTGERPYACSECGKNFTRSSYLLLHQRVHSAAQNPSHLHKYNRNLIQTLHAT</sequence>
<feature type="region of interest" description="Disordered" evidence="12">
    <location>
        <begin position="280"/>
        <end position="307"/>
    </location>
</feature>
<dbReference type="EMBL" id="KV922922">
    <property type="protein sequence ID" value="PIO41024.1"/>
    <property type="molecule type" value="Genomic_DNA"/>
</dbReference>
<keyword evidence="5 11" id="KW-0863">Zinc-finger</keyword>
<dbReference type="PROSITE" id="PS50157">
    <property type="entry name" value="ZINC_FINGER_C2H2_2"/>
    <property type="match status" value="8"/>
</dbReference>
<dbReference type="SUPFAM" id="SSF109640">
    <property type="entry name" value="KRAB domain (Kruppel-associated box)"/>
    <property type="match status" value="2"/>
</dbReference>
<feature type="region of interest" description="Disordered" evidence="12">
    <location>
        <begin position="652"/>
        <end position="672"/>
    </location>
</feature>
<keyword evidence="9" id="KW-0804">Transcription</keyword>
<evidence type="ECO:0000256" key="11">
    <source>
        <dbReference type="PROSITE-ProRule" id="PRU00042"/>
    </source>
</evidence>
<dbReference type="GO" id="GO:0000977">
    <property type="term" value="F:RNA polymerase II transcription regulatory region sequence-specific DNA binding"/>
    <property type="evidence" value="ECO:0007669"/>
    <property type="project" value="TreeGrafter"/>
</dbReference>
<dbReference type="Pfam" id="PF01352">
    <property type="entry name" value="KRAB"/>
    <property type="match status" value="2"/>
</dbReference>
<gene>
    <name evidence="15" type="ORF">AB205_0056250</name>
</gene>
<evidence type="ECO:0000259" key="13">
    <source>
        <dbReference type="PROSITE" id="PS50157"/>
    </source>
</evidence>
<dbReference type="FunFam" id="3.30.160.60:FF:001954">
    <property type="entry name" value="Zinc finger protein 787"/>
    <property type="match status" value="1"/>
</dbReference>
<dbReference type="PROSITE" id="PS00028">
    <property type="entry name" value="ZINC_FINGER_C2H2_1"/>
    <property type="match status" value="7"/>
</dbReference>
<keyword evidence="7" id="KW-0805">Transcription regulation</keyword>
<dbReference type="InterPro" id="IPR036236">
    <property type="entry name" value="Znf_C2H2_sf"/>
</dbReference>
<dbReference type="Gene3D" id="3.30.160.60">
    <property type="entry name" value="Classic Zinc Finger"/>
    <property type="match status" value="7"/>
</dbReference>
<dbReference type="PROSITE" id="PS50805">
    <property type="entry name" value="KRAB"/>
    <property type="match status" value="1"/>
</dbReference>
<comment type="similarity">
    <text evidence="2">Belongs to the krueppel C2H2-type zinc-finger protein family.</text>
</comment>
<evidence type="ECO:0000256" key="1">
    <source>
        <dbReference type="ARBA" id="ARBA00004123"/>
    </source>
</evidence>
<reference evidence="15" key="1">
    <citation type="submission" date="2017-08" db="EMBL/GenBank/DDBJ databases">
        <title>Assembly of the North American Bullfrog Genome.</title>
        <authorList>
            <person name="Warren R.L."/>
            <person name="Vandervalk B.P."/>
            <person name="Kucuk E."/>
            <person name="Birol I."/>
            <person name="Helbing C."/>
            <person name="Pandoh P."/>
            <person name="Behsaz B."/>
            <person name="Mohamadi H."/>
            <person name="Chu J."/>
            <person name="Jackman S."/>
            <person name="Hammond S.A."/>
            <person name="Veldhoen N."/>
            <person name="Kirk H."/>
            <person name="Zhao Y."/>
            <person name="Coope R."/>
            <person name="Pleasance S."/>
            <person name="Moore R."/>
            <person name="Holt R."/>
        </authorList>
    </citation>
    <scope>NUCLEOTIDE SEQUENCE</scope>
    <source>
        <strain evidence="15">Bruno</strain>
        <tissue evidence="15">Liver</tissue>
    </source>
</reference>
<keyword evidence="3" id="KW-0479">Metal-binding</keyword>
<evidence type="ECO:0000259" key="14">
    <source>
        <dbReference type="PROSITE" id="PS50805"/>
    </source>
</evidence>
<feature type="domain" description="C2H2-type" evidence="13">
    <location>
        <begin position="1041"/>
        <end position="1068"/>
    </location>
</feature>
<dbReference type="SUPFAM" id="SSF57667">
    <property type="entry name" value="beta-beta-alpha zinc fingers"/>
    <property type="match status" value="4"/>
</dbReference>
<feature type="domain" description="C2H2-type" evidence="13">
    <location>
        <begin position="1097"/>
        <end position="1124"/>
    </location>
</feature>
<dbReference type="FunFam" id="3.30.160.60:FF:002716">
    <property type="entry name" value="Zinc finger protein 212"/>
    <property type="match status" value="1"/>
</dbReference>
<keyword evidence="4" id="KW-0677">Repeat</keyword>
<feature type="domain" description="C2H2-type" evidence="13">
    <location>
        <begin position="1069"/>
        <end position="1096"/>
    </location>
</feature>
<feature type="domain" description="C2H2-type" evidence="13">
    <location>
        <begin position="1237"/>
        <end position="1264"/>
    </location>
</feature>
<evidence type="ECO:0000256" key="6">
    <source>
        <dbReference type="ARBA" id="ARBA00022833"/>
    </source>
</evidence>
<feature type="domain" description="C2H2-type" evidence="13">
    <location>
        <begin position="1125"/>
        <end position="1152"/>
    </location>
</feature>
<evidence type="ECO:0000256" key="12">
    <source>
        <dbReference type="SAM" id="MobiDB-lite"/>
    </source>
</evidence>
<evidence type="ECO:0000256" key="9">
    <source>
        <dbReference type="ARBA" id="ARBA00023163"/>
    </source>
</evidence>
<evidence type="ECO:0000256" key="8">
    <source>
        <dbReference type="ARBA" id="ARBA00023125"/>
    </source>
</evidence>
<evidence type="ECO:0000256" key="7">
    <source>
        <dbReference type="ARBA" id="ARBA00023015"/>
    </source>
</evidence>
<comment type="subcellular location">
    <subcellularLocation>
        <location evidence="1">Nucleus</location>
    </subcellularLocation>
</comment>
<name>A0A2G9SLP9_AQUCT</name>
<keyword evidence="8" id="KW-0238">DNA-binding</keyword>
<dbReference type="InterPro" id="IPR036051">
    <property type="entry name" value="KRAB_dom_sf"/>
</dbReference>
<dbReference type="Pfam" id="PF00096">
    <property type="entry name" value="zf-C2H2"/>
    <property type="match status" value="7"/>
</dbReference>
<dbReference type="PANTHER" id="PTHR14196">
    <property type="entry name" value="ODD-SKIPPED - RELATED"/>
    <property type="match status" value="1"/>
</dbReference>
<dbReference type="GO" id="GO:0000981">
    <property type="term" value="F:DNA-binding transcription factor activity, RNA polymerase II-specific"/>
    <property type="evidence" value="ECO:0007669"/>
    <property type="project" value="TreeGrafter"/>
</dbReference>
<evidence type="ECO:0000256" key="2">
    <source>
        <dbReference type="ARBA" id="ARBA00006991"/>
    </source>
</evidence>
<feature type="domain" description="C2H2-type" evidence="13">
    <location>
        <begin position="1209"/>
        <end position="1236"/>
    </location>
</feature>
<protein>
    <submittedName>
        <fullName evidence="15">Uncharacterized protein</fullName>
    </submittedName>
</protein>
<feature type="domain" description="C2H2-type" evidence="13">
    <location>
        <begin position="1181"/>
        <end position="1208"/>
    </location>
</feature>
<evidence type="ECO:0000256" key="3">
    <source>
        <dbReference type="ARBA" id="ARBA00022723"/>
    </source>
</evidence>
<proteinExistence type="inferred from homology"/>
<evidence type="ECO:0000256" key="4">
    <source>
        <dbReference type="ARBA" id="ARBA00022737"/>
    </source>
</evidence>
<dbReference type="CDD" id="cd07765">
    <property type="entry name" value="KRAB_A-box"/>
    <property type="match status" value="2"/>
</dbReference>
<dbReference type="OrthoDB" id="10544615at2759"/>
<dbReference type="InterPro" id="IPR050717">
    <property type="entry name" value="C2H2-ZF_Transcription_Reg"/>
</dbReference>
<dbReference type="SMART" id="SM00355">
    <property type="entry name" value="ZnF_C2H2"/>
    <property type="match status" value="8"/>
</dbReference>
<evidence type="ECO:0000256" key="5">
    <source>
        <dbReference type="ARBA" id="ARBA00022771"/>
    </source>
</evidence>
<keyword evidence="10" id="KW-0539">Nucleus</keyword>
<dbReference type="GO" id="GO:0005634">
    <property type="term" value="C:nucleus"/>
    <property type="evidence" value="ECO:0007669"/>
    <property type="project" value="UniProtKB-SubCell"/>
</dbReference>
<accession>A0A2G9SLP9</accession>
<feature type="domain" description="C2H2-type" evidence="13">
    <location>
        <begin position="1153"/>
        <end position="1180"/>
    </location>
</feature>
<evidence type="ECO:0000313" key="15">
    <source>
        <dbReference type="EMBL" id="PIO41024.1"/>
    </source>
</evidence>
<dbReference type="InterPro" id="IPR001909">
    <property type="entry name" value="KRAB"/>
</dbReference>
<evidence type="ECO:0000256" key="10">
    <source>
        <dbReference type="ARBA" id="ARBA00023242"/>
    </source>
</evidence>
<dbReference type="GO" id="GO:0008270">
    <property type="term" value="F:zinc ion binding"/>
    <property type="evidence" value="ECO:0007669"/>
    <property type="project" value="UniProtKB-KW"/>
</dbReference>
<dbReference type="FunFam" id="3.30.160.60:FF:001158">
    <property type="entry name" value="zinc finger protein 22"/>
    <property type="match status" value="1"/>
</dbReference>
<organism evidence="15">
    <name type="scientific">Aquarana catesbeiana</name>
    <name type="common">American bullfrog</name>
    <name type="synonym">Rana catesbeiana</name>
    <dbReference type="NCBI Taxonomy" id="8400"/>
    <lineage>
        <taxon>Eukaryota</taxon>
        <taxon>Metazoa</taxon>
        <taxon>Chordata</taxon>
        <taxon>Craniata</taxon>
        <taxon>Vertebrata</taxon>
        <taxon>Euteleostomi</taxon>
        <taxon>Amphibia</taxon>
        <taxon>Batrachia</taxon>
        <taxon>Anura</taxon>
        <taxon>Neobatrachia</taxon>
        <taxon>Ranoidea</taxon>
        <taxon>Ranidae</taxon>
        <taxon>Aquarana</taxon>
    </lineage>
</organism>